<keyword evidence="4" id="KW-0597">Phosphoprotein</keyword>
<gene>
    <name evidence="14" type="ORF">SAMN05660226_01389</name>
</gene>
<dbReference type="PANTHER" id="PTHR43520">
    <property type="entry name" value="ATP7, ISOFORM B"/>
    <property type="match status" value="1"/>
</dbReference>
<dbReference type="EMBL" id="FUYS01000003">
    <property type="protein sequence ID" value="SKB45060.1"/>
    <property type="molecule type" value="Genomic_DNA"/>
</dbReference>
<dbReference type="OrthoDB" id="9770315at2"/>
<keyword evidence="10" id="KW-0406">Ion transport</keyword>
<keyword evidence="8" id="KW-1278">Translocase</keyword>
<dbReference type="GO" id="GO:0005524">
    <property type="term" value="F:ATP binding"/>
    <property type="evidence" value="ECO:0007669"/>
    <property type="project" value="InterPro"/>
</dbReference>
<keyword evidence="11 12" id="KW-0472">Membrane</keyword>
<dbReference type="PRINTS" id="PR00119">
    <property type="entry name" value="CATATPASE"/>
</dbReference>
<keyword evidence="2" id="KW-0813">Transport</keyword>
<evidence type="ECO:0000256" key="7">
    <source>
        <dbReference type="ARBA" id="ARBA00022842"/>
    </source>
</evidence>
<dbReference type="PROSITE" id="PS50846">
    <property type="entry name" value="HMA_2"/>
    <property type="match status" value="1"/>
</dbReference>
<feature type="transmembrane region" description="Helical" evidence="12">
    <location>
        <begin position="421"/>
        <end position="442"/>
    </location>
</feature>
<dbReference type="InterPro" id="IPR036412">
    <property type="entry name" value="HAD-like_sf"/>
</dbReference>
<evidence type="ECO:0000256" key="11">
    <source>
        <dbReference type="ARBA" id="ARBA00023136"/>
    </source>
</evidence>
<dbReference type="AlphaFoldDB" id="A0A1T5BDH1"/>
<dbReference type="GO" id="GO:0055070">
    <property type="term" value="P:copper ion homeostasis"/>
    <property type="evidence" value="ECO:0007669"/>
    <property type="project" value="TreeGrafter"/>
</dbReference>
<dbReference type="RefSeq" id="WP_139378575.1">
    <property type="nucleotide sequence ID" value="NZ_FUYS01000003.1"/>
</dbReference>
<evidence type="ECO:0000256" key="3">
    <source>
        <dbReference type="ARBA" id="ARBA00022475"/>
    </source>
</evidence>
<dbReference type="GO" id="GO:0043682">
    <property type="term" value="F:P-type divalent copper transporter activity"/>
    <property type="evidence" value="ECO:0007669"/>
    <property type="project" value="TreeGrafter"/>
</dbReference>
<feature type="transmembrane region" description="Helical" evidence="12">
    <location>
        <begin position="247"/>
        <end position="265"/>
    </location>
</feature>
<name>A0A1T5BDH1_9SPHI</name>
<accession>A0A1T5BDH1</accession>
<dbReference type="InterPro" id="IPR001757">
    <property type="entry name" value="P_typ_ATPase"/>
</dbReference>
<sequence length="804" mass="89197">MKIGTKTSNSTKCYHCGDTLAGTVYEADGHVFCCVGCQSVYRILSSNNMQQYYRYNTHPGKKLRERSERYEYLDEPTIADKLIDFKNDEITMVTFYIPSIHCSSCIWLLEHLYKLHPAVVASQSDFLKKQVNVTFKHPDLSLRELVELLANVGYEPKITLQDVVKAGRKFSQKGLIAKIAVAGFCFGNSMMLSFPEYFGMAAFEAKYSMFFGWMNLGFALPVLLYSGRDYFQSAWHSLRHRQLNLDVPLALGILVLFVRTAWEILSATGPGFADTLCGLVFFLLVGRWVQQRTYHHLSFERDYRSYFPVAVTRLGAANAKPVPLAEISVGDRLLIRSNEVIPADAILLKGQAAIDFSFVTGESEPVEKVLGEIIYAGGRQLGEAIELEVVKPVSQSYLTKLWNNDAFKQYKKRFRTFSNVVSQYFTLVLLAIAITAMAYWFLRDDPAKAWGAFTAVLIIACPCALALSTPFTLSVALRVFDRHGFYVKNTAAVEQLAAVDCLVFDKTGTISSPSAARMRFEGQLQAGELAMVVSVCQNSNHPLSRELVKWAGPMELMPIGNYQETGGKGIEAEVHSNRVRIGSAAFTGARDAAGASPTGSRIYIAINNEVKGFFIVEQPWREGLREVMGELAKPYDLHLVSGDNAKERERLREIFPPDADLLFGKLPAQKLEYINKLQHTGSKVCMFGDGLNDAGALRQADLGIAVSDDINNFSPGCDAILDGRSFVLLPRFLRFAKDAVKVIHMSFGISLTYNVIGLSFAVMGTMSPLFAAVLMPLSTVTIIGFTTVVAHAYAAKNQLNNIRS</sequence>
<dbReference type="STRING" id="623280.SAMN05660226_01389"/>
<feature type="domain" description="HMA" evidence="13">
    <location>
        <begin position="91"/>
        <end position="157"/>
    </location>
</feature>
<feature type="transmembrane region" description="Helical" evidence="12">
    <location>
        <begin position="454"/>
        <end position="480"/>
    </location>
</feature>
<keyword evidence="5 12" id="KW-0812">Transmembrane</keyword>
<keyword evidence="6" id="KW-0479">Metal-binding</keyword>
<dbReference type="GO" id="GO:0005886">
    <property type="term" value="C:plasma membrane"/>
    <property type="evidence" value="ECO:0007669"/>
    <property type="project" value="UniProtKB-SubCell"/>
</dbReference>
<dbReference type="Gene3D" id="3.40.50.1000">
    <property type="entry name" value="HAD superfamily/HAD-like"/>
    <property type="match status" value="1"/>
</dbReference>
<dbReference type="InterPro" id="IPR023299">
    <property type="entry name" value="ATPase_P-typ_cyto_dom_N"/>
</dbReference>
<dbReference type="GO" id="GO:0005507">
    <property type="term" value="F:copper ion binding"/>
    <property type="evidence" value="ECO:0007669"/>
    <property type="project" value="TreeGrafter"/>
</dbReference>
<feature type="transmembrane region" description="Helical" evidence="12">
    <location>
        <begin position="271"/>
        <end position="289"/>
    </location>
</feature>
<keyword evidence="7" id="KW-0460">Magnesium</keyword>
<dbReference type="InterPro" id="IPR006121">
    <property type="entry name" value="HMA_dom"/>
</dbReference>
<feature type="transmembrane region" description="Helical" evidence="12">
    <location>
        <begin position="207"/>
        <end position="226"/>
    </location>
</feature>
<keyword evidence="3" id="KW-1003">Cell membrane</keyword>
<evidence type="ECO:0000256" key="12">
    <source>
        <dbReference type="SAM" id="Phobius"/>
    </source>
</evidence>
<evidence type="ECO:0000256" key="10">
    <source>
        <dbReference type="ARBA" id="ARBA00023065"/>
    </source>
</evidence>
<evidence type="ECO:0000256" key="4">
    <source>
        <dbReference type="ARBA" id="ARBA00022553"/>
    </source>
</evidence>
<dbReference type="SUPFAM" id="SSF55008">
    <property type="entry name" value="HMA, heavy metal-associated domain"/>
    <property type="match status" value="1"/>
</dbReference>
<dbReference type="InterPro" id="IPR021993">
    <property type="entry name" value="ATPase-cat-bd"/>
</dbReference>
<dbReference type="InterPro" id="IPR023214">
    <property type="entry name" value="HAD_sf"/>
</dbReference>
<feature type="transmembrane region" description="Helical" evidence="12">
    <location>
        <begin position="769"/>
        <end position="794"/>
    </location>
</feature>
<dbReference type="InterPro" id="IPR008250">
    <property type="entry name" value="ATPase_P-typ_transduc_dom_A_sf"/>
</dbReference>
<feature type="transmembrane region" description="Helical" evidence="12">
    <location>
        <begin position="175"/>
        <end position="195"/>
    </location>
</feature>
<evidence type="ECO:0000256" key="6">
    <source>
        <dbReference type="ARBA" id="ARBA00022723"/>
    </source>
</evidence>
<evidence type="ECO:0000313" key="14">
    <source>
        <dbReference type="EMBL" id="SKB45060.1"/>
    </source>
</evidence>
<evidence type="ECO:0000256" key="9">
    <source>
        <dbReference type="ARBA" id="ARBA00022989"/>
    </source>
</evidence>
<dbReference type="PANTHER" id="PTHR43520:SF5">
    <property type="entry name" value="CATION-TRANSPORTING P-TYPE ATPASE-RELATED"/>
    <property type="match status" value="1"/>
</dbReference>
<dbReference type="Gene3D" id="3.30.70.100">
    <property type="match status" value="1"/>
</dbReference>
<dbReference type="InterPro" id="IPR036163">
    <property type="entry name" value="HMA_dom_sf"/>
</dbReference>
<evidence type="ECO:0000256" key="5">
    <source>
        <dbReference type="ARBA" id="ARBA00022692"/>
    </source>
</evidence>
<evidence type="ECO:0000256" key="2">
    <source>
        <dbReference type="ARBA" id="ARBA00022448"/>
    </source>
</evidence>
<dbReference type="GO" id="GO:0016887">
    <property type="term" value="F:ATP hydrolysis activity"/>
    <property type="evidence" value="ECO:0007669"/>
    <property type="project" value="InterPro"/>
</dbReference>
<comment type="subcellular location">
    <subcellularLocation>
        <location evidence="1">Cell membrane</location>
        <topology evidence="1">Multi-pass membrane protein</topology>
    </subcellularLocation>
</comment>
<evidence type="ECO:0000256" key="1">
    <source>
        <dbReference type="ARBA" id="ARBA00004651"/>
    </source>
</evidence>
<dbReference type="Pfam" id="PF00702">
    <property type="entry name" value="Hydrolase"/>
    <property type="match status" value="1"/>
</dbReference>
<dbReference type="InterPro" id="IPR059000">
    <property type="entry name" value="ATPase_P-type_domA"/>
</dbReference>
<evidence type="ECO:0000259" key="13">
    <source>
        <dbReference type="PROSITE" id="PS50846"/>
    </source>
</evidence>
<keyword evidence="15" id="KW-1185">Reference proteome</keyword>
<dbReference type="SUPFAM" id="SSF56784">
    <property type="entry name" value="HAD-like"/>
    <property type="match status" value="1"/>
</dbReference>
<dbReference type="InterPro" id="IPR023298">
    <property type="entry name" value="ATPase_P-typ_TM_dom_sf"/>
</dbReference>
<dbReference type="Gene3D" id="3.40.1110.10">
    <property type="entry name" value="Calcium-transporting ATPase, cytoplasmic domain N"/>
    <property type="match status" value="1"/>
</dbReference>
<keyword evidence="9 12" id="KW-1133">Transmembrane helix</keyword>
<organism evidence="14 15">
    <name type="scientific">Parapedobacter luteus</name>
    <dbReference type="NCBI Taxonomy" id="623280"/>
    <lineage>
        <taxon>Bacteria</taxon>
        <taxon>Pseudomonadati</taxon>
        <taxon>Bacteroidota</taxon>
        <taxon>Sphingobacteriia</taxon>
        <taxon>Sphingobacteriales</taxon>
        <taxon>Sphingobacteriaceae</taxon>
        <taxon>Parapedobacter</taxon>
    </lineage>
</organism>
<evidence type="ECO:0000313" key="15">
    <source>
        <dbReference type="Proteomes" id="UP000190541"/>
    </source>
</evidence>
<feature type="transmembrane region" description="Helical" evidence="12">
    <location>
        <begin position="742"/>
        <end position="763"/>
    </location>
</feature>
<evidence type="ECO:0000256" key="8">
    <source>
        <dbReference type="ARBA" id="ARBA00022967"/>
    </source>
</evidence>
<reference evidence="14 15" key="1">
    <citation type="submission" date="2017-02" db="EMBL/GenBank/DDBJ databases">
        <authorList>
            <person name="Peterson S.W."/>
        </authorList>
    </citation>
    <scope>NUCLEOTIDE SEQUENCE [LARGE SCALE GENOMIC DNA]</scope>
    <source>
        <strain evidence="14 15">DSM 22899</strain>
    </source>
</reference>
<dbReference type="NCBIfam" id="TIGR01494">
    <property type="entry name" value="ATPase_P-type"/>
    <property type="match status" value="1"/>
</dbReference>
<protein>
    <submittedName>
        <fullName evidence="14">Cu+-exporting ATPase</fullName>
    </submittedName>
</protein>
<dbReference type="SUPFAM" id="SSF81665">
    <property type="entry name" value="Calcium ATPase, transmembrane domain M"/>
    <property type="match status" value="1"/>
</dbReference>
<dbReference type="Gene3D" id="2.70.150.10">
    <property type="entry name" value="Calcium-transporting ATPase, cytoplasmic transduction domain A"/>
    <property type="match status" value="1"/>
</dbReference>
<dbReference type="SUPFAM" id="SSF81653">
    <property type="entry name" value="Calcium ATPase, transduction domain A"/>
    <property type="match status" value="1"/>
</dbReference>
<dbReference type="Pfam" id="PF00122">
    <property type="entry name" value="E1-E2_ATPase"/>
    <property type="match status" value="1"/>
</dbReference>
<dbReference type="Pfam" id="PF12156">
    <property type="entry name" value="ATPase-cat_bd"/>
    <property type="match status" value="1"/>
</dbReference>
<proteinExistence type="predicted"/>
<dbReference type="Proteomes" id="UP000190541">
    <property type="component" value="Unassembled WGS sequence"/>
</dbReference>